<keyword evidence="2" id="KW-0808">Transferase</keyword>
<evidence type="ECO:0000259" key="1">
    <source>
        <dbReference type="PROSITE" id="PS51186"/>
    </source>
</evidence>
<proteinExistence type="predicted"/>
<dbReference type="OrthoDB" id="9797178at2"/>
<dbReference type="Pfam" id="PF13527">
    <property type="entry name" value="Acetyltransf_9"/>
    <property type="match status" value="1"/>
</dbReference>
<comment type="caution">
    <text evidence="2">The sequence shown here is derived from an EMBL/GenBank/DDBJ whole genome shotgun (WGS) entry which is preliminary data.</text>
</comment>
<dbReference type="SUPFAM" id="SSF55729">
    <property type="entry name" value="Acyl-CoA N-acyltransferases (Nat)"/>
    <property type="match status" value="1"/>
</dbReference>
<dbReference type="Gene3D" id="3.40.630.30">
    <property type="match status" value="1"/>
</dbReference>
<gene>
    <name evidence="2" type="ORF">GHC57_05400</name>
</gene>
<evidence type="ECO:0000313" key="3">
    <source>
        <dbReference type="Proteomes" id="UP000434582"/>
    </source>
</evidence>
<dbReference type="Proteomes" id="UP000434582">
    <property type="component" value="Unassembled WGS sequence"/>
</dbReference>
<dbReference type="GO" id="GO:0016747">
    <property type="term" value="F:acyltransferase activity, transferring groups other than amino-acyl groups"/>
    <property type="evidence" value="ECO:0007669"/>
    <property type="project" value="InterPro"/>
</dbReference>
<dbReference type="RefSeq" id="WP_153341957.1">
    <property type="nucleotide sequence ID" value="NZ_WIVE01000010.1"/>
</dbReference>
<keyword evidence="3" id="KW-1185">Reference proteome</keyword>
<name>A0A7X1ZCD0_9PROT</name>
<protein>
    <submittedName>
        <fullName evidence="2">GNAT family N-acetyltransferase</fullName>
    </submittedName>
</protein>
<dbReference type="PROSITE" id="PS51186">
    <property type="entry name" value="GNAT"/>
    <property type="match status" value="1"/>
</dbReference>
<feature type="domain" description="N-acetyltransferase" evidence="1">
    <location>
        <begin position="3"/>
        <end position="159"/>
    </location>
</feature>
<dbReference type="InterPro" id="IPR016181">
    <property type="entry name" value="Acyl_CoA_acyltransferase"/>
</dbReference>
<sequence length="191" mass="20376">MMLSFRDTTADDLAVVMDIHRAAFPKDTEARLTRDLLVDPTAAPRLSLLALDGDDAGATALGHILFTATHVADAPGPLRACVLAPLGVRPEAQGRGVGGALIRAGLDRLRGDGLDLVVLAGHPGYYPRFGFRPAFPLGLVPPIAFPPEYADAWMVCILRPDLPAEAIRGHVTWAETFSRPEYAPDPPPVEA</sequence>
<reference evidence="2 3" key="1">
    <citation type="submission" date="2019-10" db="EMBL/GenBank/DDBJ databases">
        <title>Draft whole-genome sequence of the purple nonsulfur photosynthetic bacterium Roseospira navarrensis DSM 15114.</title>
        <authorList>
            <person name="Kyndt J.A."/>
            <person name="Meyer T.E."/>
        </authorList>
    </citation>
    <scope>NUCLEOTIDE SEQUENCE [LARGE SCALE GENOMIC DNA]</scope>
    <source>
        <strain evidence="2 3">DSM 15114</strain>
    </source>
</reference>
<dbReference type="InterPro" id="IPR000182">
    <property type="entry name" value="GNAT_dom"/>
</dbReference>
<accession>A0A7X1ZCD0</accession>
<dbReference type="AlphaFoldDB" id="A0A7X1ZCD0"/>
<dbReference type="EMBL" id="WIVE01000010">
    <property type="protein sequence ID" value="MQX35951.1"/>
    <property type="molecule type" value="Genomic_DNA"/>
</dbReference>
<organism evidence="2 3">
    <name type="scientific">Roseospira navarrensis</name>
    <dbReference type="NCBI Taxonomy" id="140058"/>
    <lineage>
        <taxon>Bacteria</taxon>
        <taxon>Pseudomonadati</taxon>
        <taxon>Pseudomonadota</taxon>
        <taxon>Alphaproteobacteria</taxon>
        <taxon>Rhodospirillales</taxon>
        <taxon>Rhodospirillaceae</taxon>
        <taxon>Roseospira</taxon>
    </lineage>
</organism>
<dbReference type="CDD" id="cd04301">
    <property type="entry name" value="NAT_SF"/>
    <property type="match status" value="1"/>
</dbReference>
<evidence type="ECO:0000313" key="2">
    <source>
        <dbReference type="EMBL" id="MQX35951.1"/>
    </source>
</evidence>